<keyword evidence="1" id="KW-0862">Zinc</keyword>
<organism evidence="6 7">
    <name type="scientific">Terfezia boudieri ATCC MYA-4762</name>
    <dbReference type="NCBI Taxonomy" id="1051890"/>
    <lineage>
        <taxon>Eukaryota</taxon>
        <taxon>Fungi</taxon>
        <taxon>Dikarya</taxon>
        <taxon>Ascomycota</taxon>
        <taxon>Pezizomycotina</taxon>
        <taxon>Pezizomycetes</taxon>
        <taxon>Pezizales</taxon>
        <taxon>Pezizaceae</taxon>
        <taxon>Terfezia</taxon>
    </lineage>
</organism>
<dbReference type="AlphaFoldDB" id="A0A3N4LDJ8"/>
<keyword evidence="3" id="KW-0238">DNA-binding</keyword>
<evidence type="ECO:0000256" key="3">
    <source>
        <dbReference type="ARBA" id="ARBA00023125"/>
    </source>
</evidence>
<dbReference type="OrthoDB" id="4161332at2759"/>
<dbReference type="PANTHER" id="PTHR47171">
    <property type="entry name" value="FARA-RELATED"/>
    <property type="match status" value="1"/>
</dbReference>
<evidence type="ECO:0000256" key="4">
    <source>
        <dbReference type="ARBA" id="ARBA00023163"/>
    </source>
</evidence>
<sequence length="246" mass="27032">MEVLPGCLARRARVRDGLIVHSSIVRGSDSTAPTRSPRLPLASITESRPGLNNSHIRSPMGDPLQSSGGRGQSSITENDIWRRLFESQPGVPQTQRITYVGEAWHLSWVLHQKTGSAPLHFAGPIVDGSRETSPARRIGSAEVPLENPDPKNSRFTQTVSEIAGGNSQVASAIQVSIDAFVLPPEPIRDALIKAYFSHFHPFFPILNTERFESHLNSSMTMPSFSPDVPSCQPHRLETILKSFNCH</sequence>
<keyword evidence="2" id="KW-0805">Transcription regulation</keyword>
<dbReference type="InterPro" id="IPR052073">
    <property type="entry name" value="Amide_Lactam_Regulators"/>
</dbReference>
<dbReference type="GO" id="GO:0003677">
    <property type="term" value="F:DNA binding"/>
    <property type="evidence" value="ECO:0007669"/>
    <property type="project" value="UniProtKB-KW"/>
</dbReference>
<evidence type="ECO:0000256" key="5">
    <source>
        <dbReference type="SAM" id="MobiDB-lite"/>
    </source>
</evidence>
<dbReference type="Proteomes" id="UP000267821">
    <property type="component" value="Unassembled WGS sequence"/>
</dbReference>
<feature type="region of interest" description="Disordered" evidence="5">
    <location>
        <begin position="27"/>
        <end position="74"/>
    </location>
</feature>
<reference evidence="6 7" key="1">
    <citation type="journal article" date="2018" name="Nat. Ecol. Evol.">
        <title>Pezizomycetes genomes reveal the molecular basis of ectomycorrhizal truffle lifestyle.</title>
        <authorList>
            <person name="Murat C."/>
            <person name="Payen T."/>
            <person name="Noel B."/>
            <person name="Kuo A."/>
            <person name="Morin E."/>
            <person name="Chen J."/>
            <person name="Kohler A."/>
            <person name="Krizsan K."/>
            <person name="Balestrini R."/>
            <person name="Da Silva C."/>
            <person name="Montanini B."/>
            <person name="Hainaut M."/>
            <person name="Levati E."/>
            <person name="Barry K.W."/>
            <person name="Belfiori B."/>
            <person name="Cichocki N."/>
            <person name="Clum A."/>
            <person name="Dockter R.B."/>
            <person name="Fauchery L."/>
            <person name="Guy J."/>
            <person name="Iotti M."/>
            <person name="Le Tacon F."/>
            <person name="Lindquist E.A."/>
            <person name="Lipzen A."/>
            <person name="Malagnac F."/>
            <person name="Mello A."/>
            <person name="Molinier V."/>
            <person name="Miyauchi S."/>
            <person name="Poulain J."/>
            <person name="Riccioni C."/>
            <person name="Rubini A."/>
            <person name="Sitrit Y."/>
            <person name="Splivallo R."/>
            <person name="Traeger S."/>
            <person name="Wang M."/>
            <person name="Zifcakova L."/>
            <person name="Wipf D."/>
            <person name="Zambonelli A."/>
            <person name="Paolocci F."/>
            <person name="Nowrousian M."/>
            <person name="Ottonello S."/>
            <person name="Baldrian P."/>
            <person name="Spatafora J.W."/>
            <person name="Henrissat B."/>
            <person name="Nagy L.G."/>
            <person name="Aury J.M."/>
            <person name="Wincker P."/>
            <person name="Grigoriev I.V."/>
            <person name="Bonfante P."/>
            <person name="Martin F.M."/>
        </authorList>
    </citation>
    <scope>NUCLEOTIDE SEQUENCE [LARGE SCALE GENOMIC DNA]</scope>
    <source>
        <strain evidence="6 7">ATCC MYA-4762</strain>
    </source>
</reference>
<dbReference type="PANTHER" id="PTHR47171:SF3">
    <property type="entry name" value="FARA-RELATED"/>
    <property type="match status" value="1"/>
</dbReference>
<evidence type="ECO:0000313" key="6">
    <source>
        <dbReference type="EMBL" id="RPB18741.1"/>
    </source>
</evidence>
<dbReference type="CDD" id="cd12148">
    <property type="entry name" value="fungal_TF_MHR"/>
    <property type="match status" value="1"/>
</dbReference>
<protein>
    <submittedName>
        <fullName evidence="6">Uncharacterized protein</fullName>
    </submittedName>
</protein>
<feature type="compositionally biased region" description="Polar residues" evidence="5">
    <location>
        <begin position="44"/>
        <end position="56"/>
    </location>
</feature>
<accession>A0A3N4LDJ8</accession>
<evidence type="ECO:0000256" key="1">
    <source>
        <dbReference type="ARBA" id="ARBA00022833"/>
    </source>
</evidence>
<dbReference type="InParanoid" id="A0A3N4LDJ8"/>
<keyword evidence="4" id="KW-0804">Transcription</keyword>
<keyword evidence="7" id="KW-1185">Reference proteome</keyword>
<name>A0A3N4LDJ8_9PEZI</name>
<dbReference type="EMBL" id="ML121610">
    <property type="protein sequence ID" value="RPB18741.1"/>
    <property type="molecule type" value="Genomic_DNA"/>
</dbReference>
<evidence type="ECO:0000256" key="2">
    <source>
        <dbReference type="ARBA" id="ARBA00023015"/>
    </source>
</evidence>
<proteinExistence type="predicted"/>
<evidence type="ECO:0000313" key="7">
    <source>
        <dbReference type="Proteomes" id="UP000267821"/>
    </source>
</evidence>
<gene>
    <name evidence="6" type="ORF">L211DRAFT_690456</name>
</gene>
<feature type="compositionally biased region" description="Polar residues" evidence="5">
    <location>
        <begin position="64"/>
        <end position="74"/>
    </location>
</feature>